<dbReference type="InterPro" id="IPR051531">
    <property type="entry name" value="N-acetyltransferase"/>
</dbReference>
<dbReference type="InterPro" id="IPR000182">
    <property type="entry name" value="GNAT_dom"/>
</dbReference>
<dbReference type="GO" id="GO:0005737">
    <property type="term" value="C:cytoplasm"/>
    <property type="evidence" value="ECO:0007669"/>
    <property type="project" value="TreeGrafter"/>
</dbReference>
<dbReference type="PROSITE" id="PS51186">
    <property type="entry name" value="GNAT"/>
    <property type="match status" value="1"/>
</dbReference>
<keyword evidence="2" id="KW-0808">Transferase</keyword>
<gene>
    <name evidence="2" type="ORF">D8M04_12305</name>
</gene>
<dbReference type="Gene3D" id="3.40.630.30">
    <property type="match status" value="1"/>
</dbReference>
<dbReference type="EMBL" id="RCHR01000004">
    <property type="protein sequence ID" value="RLL43699.1"/>
    <property type="molecule type" value="Genomic_DNA"/>
</dbReference>
<dbReference type="InterPro" id="IPR016181">
    <property type="entry name" value="Acyl_CoA_acyltransferase"/>
</dbReference>
<proteinExistence type="predicted"/>
<keyword evidence="3" id="KW-1185">Reference proteome</keyword>
<dbReference type="PANTHER" id="PTHR43792:SF9">
    <property type="entry name" value="RIBOSOMAL-PROTEIN-ALANINE ACETYLTRANSFERASE"/>
    <property type="match status" value="1"/>
</dbReference>
<evidence type="ECO:0000313" key="3">
    <source>
        <dbReference type="Proteomes" id="UP000270219"/>
    </source>
</evidence>
<accession>A0A498DL45</accession>
<evidence type="ECO:0000313" key="2">
    <source>
        <dbReference type="EMBL" id="RLL43699.1"/>
    </source>
</evidence>
<protein>
    <submittedName>
        <fullName evidence="2">GNAT family N-acetyltransferase</fullName>
    </submittedName>
</protein>
<dbReference type="PANTHER" id="PTHR43792">
    <property type="entry name" value="GNAT FAMILY, PUTATIVE (AFU_ORTHOLOGUE AFUA_3G00765)-RELATED-RELATED"/>
    <property type="match status" value="1"/>
</dbReference>
<comment type="caution">
    <text evidence="2">The sequence shown here is derived from an EMBL/GenBank/DDBJ whole genome shotgun (WGS) entry which is preliminary data.</text>
</comment>
<dbReference type="Pfam" id="PF13302">
    <property type="entry name" value="Acetyltransf_3"/>
    <property type="match status" value="1"/>
</dbReference>
<dbReference type="OrthoDB" id="9811523at2"/>
<dbReference type="AlphaFoldDB" id="A0A498DL45"/>
<evidence type="ECO:0000259" key="1">
    <source>
        <dbReference type="PROSITE" id="PS51186"/>
    </source>
</evidence>
<dbReference type="Pfam" id="PF09350">
    <property type="entry name" value="DJC28_CD"/>
    <property type="match status" value="1"/>
</dbReference>
<dbReference type="Proteomes" id="UP000270219">
    <property type="component" value="Unassembled WGS sequence"/>
</dbReference>
<dbReference type="InterPro" id="IPR018961">
    <property type="entry name" value="DnaJ_homolog_subfam-C_membr-28"/>
</dbReference>
<sequence length="297" mass="35150">MERFPVLETNRLQLVEISHQHEEALYDILSRKEVTLYYGKDNMVYRSEARELVENLRQLYKQRRCIRWGLILKEKDLLIGTVGLNNLSIWSKKADISYELHPSYWRQRLTTEAVQEVLDYAFGHLGLFRVGAITYPENHASNQLLSKIGFKKEGILRGYLHQSYASHDAIVQSLLKPEWKKEYEIEEKLQYHDHLTEMVKKAEKDGQFDFLPGKGKPLKLEQEYLANSGEKQLYKTMKDNHVLPNWVKLSKEIEQLKEEIKHVQGSQRRRKLKEINKKIKDYNYACPTSLQKNKMVE</sequence>
<dbReference type="SUPFAM" id="SSF55729">
    <property type="entry name" value="Acyl-CoA N-acyltransferases (Nat)"/>
    <property type="match status" value="1"/>
</dbReference>
<organism evidence="2 3">
    <name type="scientific">Oceanobacillus piezotolerans</name>
    <dbReference type="NCBI Taxonomy" id="2448030"/>
    <lineage>
        <taxon>Bacteria</taxon>
        <taxon>Bacillati</taxon>
        <taxon>Bacillota</taxon>
        <taxon>Bacilli</taxon>
        <taxon>Bacillales</taxon>
        <taxon>Bacillaceae</taxon>
        <taxon>Oceanobacillus</taxon>
    </lineage>
</organism>
<reference evidence="2 3" key="1">
    <citation type="submission" date="2018-10" db="EMBL/GenBank/DDBJ databases">
        <title>Oceanobacillus sp. YLB-02 draft genome.</title>
        <authorList>
            <person name="Yu L."/>
        </authorList>
    </citation>
    <scope>NUCLEOTIDE SEQUENCE [LARGE SCALE GENOMIC DNA]</scope>
    <source>
        <strain evidence="2 3">YLB-02</strain>
    </source>
</reference>
<feature type="domain" description="N-acetyltransferase" evidence="1">
    <location>
        <begin position="15"/>
        <end position="177"/>
    </location>
</feature>
<name>A0A498DL45_9BACI</name>
<dbReference type="GO" id="GO:0008999">
    <property type="term" value="F:protein-N-terminal-alanine acetyltransferase activity"/>
    <property type="evidence" value="ECO:0007669"/>
    <property type="project" value="TreeGrafter"/>
</dbReference>